<keyword evidence="2" id="KW-1185">Reference proteome</keyword>
<protein>
    <submittedName>
        <fullName evidence="3">Uncharacterized protein</fullName>
    </submittedName>
</protein>
<feature type="transmembrane region" description="Helical" evidence="1">
    <location>
        <begin position="137"/>
        <end position="157"/>
    </location>
</feature>
<keyword evidence="1" id="KW-0812">Transmembrane</keyword>
<feature type="transmembrane region" description="Helical" evidence="1">
    <location>
        <begin position="42"/>
        <end position="63"/>
    </location>
</feature>
<name>A0A1I7TL34_9PELO</name>
<evidence type="ECO:0000313" key="2">
    <source>
        <dbReference type="Proteomes" id="UP000095282"/>
    </source>
</evidence>
<evidence type="ECO:0000256" key="1">
    <source>
        <dbReference type="SAM" id="Phobius"/>
    </source>
</evidence>
<dbReference type="eggNOG" id="ENOG502TIA9">
    <property type="taxonomic scope" value="Eukaryota"/>
</dbReference>
<accession>A0A1I7TL34</accession>
<dbReference type="PANTHER" id="PTHR34152:SF3">
    <property type="entry name" value="CONSERVED PLASMA MEMBRANE PROTEIN-RELATED"/>
    <property type="match status" value="1"/>
</dbReference>
<dbReference type="WBParaSite" id="Csp11.Scaffold628.g6979.t1">
    <property type="protein sequence ID" value="Csp11.Scaffold628.g6979.t1"/>
    <property type="gene ID" value="Csp11.Scaffold628.g6979"/>
</dbReference>
<proteinExistence type="predicted"/>
<dbReference type="AlphaFoldDB" id="A0A1I7TL34"/>
<keyword evidence="1" id="KW-1133">Transmembrane helix</keyword>
<sequence>MGPVGIEPGRLEPDRLKNEALTDCAMRLHLVRRPLGIYELNAVFIGTTCSILTISIYLLIVGIVEKDSCPIDTRIPPWLISTAALMIIERLMEAMNQAMILRFVNSNPKPSSRDEIKDWEEERAASQSKALWAVTSLFRLGIFVSTIVGSVFVFSAYSNHSQCNALLYWSSFVYCIVSLAMTALGLIVFGAVMCIFAVLAVKSK</sequence>
<keyword evidence="1" id="KW-0472">Membrane</keyword>
<reference evidence="3" key="1">
    <citation type="submission" date="2016-11" db="UniProtKB">
        <authorList>
            <consortium name="WormBaseParasite"/>
        </authorList>
    </citation>
    <scope>IDENTIFICATION</scope>
</reference>
<dbReference type="Proteomes" id="UP000095282">
    <property type="component" value="Unplaced"/>
</dbReference>
<dbReference type="PANTHER" id="PTHR34152">
    <property type="entry name" value="PROTEIN CBG12353-RELATED"/>
    <property type="match status" value="1"/>
</dbReference>
<feature type="transmembrane region" description="Helical" evidence="1">
    <location>
        <begin position="169"/>
        <end position="201"/>
    </location>
</feature>
<organism evidence="2 3">
    <name type="scientific">Caenorhabditis tropicalis</name>
    <dbReference type="NCBI Taxonomy" id="1561998"/>
    <lineage>
        <taxon>Eukaryota</taxon>
        <taxon>Metazoa</taxon>
        <taxon>Ecdysozoa</taxon>
        <taxon>Nematoda</taxon>
        <taxon>Chromadorea</taxon>
        <taxon>Rhabditida</taxon>
        <taxon>Rhabditina</taxon>
        <taxon>Rhabditomorpha</taxon>
        <taxon>Rhabditoidea</taxon>
        <taxon>Rhabditidae</taxon>
        <taxon>Peloderinae</taxon>
        <taxon>Caenorhabditis</taxon>
    </lineage>
</organism>
<evidence type="ECO:0000313" key="3">
    <source>
        <dbReference type="WBParaSite" id="Csp11.Scaffold628.g6979.t1"/>
    </source>
</evidence>